<protein>
    <recommendedName>
        <fullName evidence="5">KAT8 regulatory NSL complex subunit 1</fullName>
    </recommendedName>
</protein>
<feature type="region of interest" description="Disordered" evidence="2">
    <location>
        <begin position="400"/>
        <end position="420"/>
    </location>
</feature>
<sequence length="828" mass="92162">MGLRTASVRRPHVAVMAPALTETAQTQKFNLPSKDQLEPASPINSYEKNNKYQATTKEAHCKKGDPLSHLQLNGDELSNEVNNFNTLSSASEKLALDKCLSEQSGASDKTFLQDPSRMSVMYPTSTKLRIPTIWTSCFIPFAEVLPENEGVCAAGDLGQNVDDIMQVIKSMEGNERLNNTPNELNSENDEVFPMAGTDLTNNLSSFEKELLEDVDMMNMSMDDQQDELETADKQKESQAKDVLADLQKKHAKVERRLDFLRRRVYKLQSRHIGQHVSGEIMGVFENVHRSLKRTKESYEMSKDTIAGNESVPNDKPKPMTYGSAKTLVRKLEMSTILQANVASRQKQTPKYFGSGSVELPTFRSNVSGMVTIPPWPAEMKQELQKVAGQLQTQLNLVQEEVDSEATESSSGGESCDEMQSYNNPHQQYLSIQKRALWKYSTERASIAARWTWLQAQIADLEYRIRQHTDLHKQIRGSKGAVQLIGPSPPSPTAIPSSPTTVNGYRGQLPGSLSFAAKSADADDASSVKTAPDGTPSGAGTCSDYQCARTRPLANFRKRKLLQIAGLHAVSKKAARPSTMRCGCVPVSAPCALCTGRTDPTHPRDPPDTLSRSERVALLDPAFHPVFSLPEDTSQNIHLEAIMKMPEWQQRSTRMKTLKVLSKPERIEPKTYEHRNKKLEHRKKYGRLLKPSTMSALSAKIKNKVRGRKPGRHSLNRLHRKRHPSKETPAQLNAFSSIDGADEEVESIGNNSNAGTTRSMDSPSSSPLLQMQSISGYGRTRNRIQSYDIDNIVIPYSVAASTRVEKLQYKEILTPKLNQDSNLIRALTT</sequence>
<evidence type="ECO:0000313" key="3">
    <source>
        <dbReference type="EMBL" id="KAJ8982338.1"/>
    </source>
</evidence>
<keyword evidence="4" id="KW-1185">Reference proteome</keyword>
<dbReference type="PANTHER" id="PTHR22443:SF18">
    <property type="entry name" value="NON-SPECIFIC LETHAL 1, ISOFORM M"/>
    <property type="match status" value="1"/>
</dbReference>
<evidence type="ECO:0000256" key="1">
    <source>
        <dbReference type="SAM" id="Coils"/>
    </source>
</evidence>
<feature type="compositionally biased region" description="Basic residues" evidence="2">
    <location>
        <begin position="702"/>
        <end position="723"/>
    </location>
</feature>
<comment type="caution">
    <text evidence="3">The sequence shown here is derived from an EMBL/GenBank/DDBJ whole genome shotgun (WGS) entry which is preliminary data.</text>
</comment>
<feature type="region of interest" description="Disordered" evidence="2">
    <location>
        <begin position="521"/>
        <end position="543"/>
    </location>
</feature>
<feature type="compositionally biased region" description="Polar residues" evidence="2">
    <location>
        <begin position="747"/>
        <end position="757"/>
    </location>
</feature>
<dbReference type="InterPro" id="IPR026180">
    <property type="entry name" value="NSL1"/>
</dbReference>
<feature type="region of interest" description="Disordered" evidence="2">
    <location>
        <begin position="298"/>
        <end position="319"/>
    </location>
</feature>
<evidence type="ECO:0000313" key="4">
    <source>
        <dbReference type="Proteomes" id="UP001162164"/>
    </source>
</evidence>
<feature type="compositionally biased region" description="Low complexity" evidence="2">
    <location>
        <begin position="758"/>
        <end position="767"/>
    </location>
</feature>
<evidence type="ECO:0008006" key="5">
    <source>
        <dbReference type="Google" id="ProtNLM"/>
    </source>
</evidence>
<reference evidence="3" key="1">
    <citation type="journal article" date="2023" name="Insect Mol. Biol.">
        <title>Genome sequencing provides insights into the evolution of gene families encoding plant cell wall-degrading enzymes in longhorned beetles.</title>
        <authorList>
            <person name="Shin N.R."/>
            <person name="Okamura Y."/>
            <person name="Kirsch R."/>
            <person name="Pauchet Y."/>
        </authorList>
    </citation>
    <scope>NUCLEOTIDE SEQUENCE</scope>
    <source>
        <strain evidence="3">MMC_N1</strain>
    </source>
</reference>
<feature type="region of interest" description="Disordered" evidence="2">
    <location>
        <begin position="702"/>
        <end position="728"/>
    </location>
</feature>
<feature type="region of interest" description="Disordered" evidence="2">
    <location>
        <begin position="26"/>
        <end position="45"/>
    </location>
</feature>
<name>A0ABQ9JVI6_9CUCU</name>
<evidence type="ECO:0000256" key="2">
    <source>
        <dbReference type="SAM" id="MobiDB-lite"/>
    </source>
</evidence>
<dbReference type="PANTHER" id="PTHR22443">
    <property type="entry name" value="NON-SPECIFIC LETHAL 1, ISOFORM M"/>
    <property type="match status" value="1"/>
</dbReference>
<organism evidence="3 4">
    <name type="scientific">Molorchus minor</name>
    <dbReference type="NCBI Taxonomy" id="1323400"/>
    <lineage>
        <taxon>Eukaryota</taxon>
        <taxon>Metazoa</taxon>
        <taxon>Ecdysozoa</taxon>
        <taxon>Arthropoda</taxon>
        <taxon>Hexapoda</taxon>
        <taxon>Insecta</taxon>
        <taxon>Pterygota</taxon>
        <taxon>Neoptera</taxon>
        <taxon>Endopterygota</taxon>
        <taxon>Coleoptera</taxon>
        <taxon>Polyphaga</taxon>
        <taxon>Cucujiformia</taxon>
        <taxon>Chrysomeloidea</taxon>
        <taxon>Cerambycidae</taxon>
        <taxon>Lamiinae</taxon>
        <taxon>Monochamini</taxon>
        <taxon>Molorchus</taxon>
    </lineage>
</organism>
<proteinExistence type="predicted"/>
<dbReference type="EMBL" id="JAPWTJ010000132">
    <property type="protein sequence ID" value="KAJ8982338.1"/>
    <property type="molecule type" value="Genomic_DNA"/>
</dbReference>
<feature type="region of interest" description="Disordered" evidence="2">
    <location>
        <begin position="745"/>
        <end position="767"/>
    </location>
</feature>
<accession>A0ABQ9JVI6</accession>
<feature type="region of interest" description="Disordered" evidence="2">
    <location>
        <begin position="480"/>
        <end position="507"/>
    </location>
</feature>
<dbReference type="Proteomes" id="UP001162164">
    <property type="component" value="Unassembled WGS sequence"/>
</dbReference>
<keyword evidence="1" id="KW-0175">Coiled coil</keyword>
<gene>
    <name evidence="3" type="ORF">NQ317_009454</name>
</gene>
<feature type="coiled-coil region" evidence="1">
    <location>
        <begin position="214"/>
        <end position="270"/>
    </location>
</feature>